<dbReference type="InterPro" id="IPR020846">
    <property type="entry name" value="MFS_dom"/>
</dbReference>
<accession>A0A8J2YIM2</accession>
<evidence type="ECO:0000256" key="4">
    <source>
        <dbReference type="ARBA" id="ARBA00022692"/>
    </source>
</evidence>
<dbReference type="Gene3D" id="1.20.1250.20">
    <property type="entry name" value="MFS general substrate transporter like domains"/>
    <property type="match status" value="1"/>
</dbReference>
<keyword evidence="6 8" id="KW-0472">Membrane</keyword>
<dbReference type="RefSeq" id="WP_188694590.1">
    <property type="nucleotide sequence ID" value="NZ_BMIR01000011.1"/>
</dbReference>
<name>A0A8J2YIM2_9BACL</name>
<sequence length="453" mass="49392">MEQAKTPKIVYIFAIFGGLAGLLYGYDSGSISLALPFITKDFGLNPTWQGVITSVILLGALPSIVVTTFIAKRTGRRRLLIVAGIIFVLGSIGCGVATGHIMLAVSRLILGLAVGIANMYALIYLVELAPPHIRGWIAALYQFCVNIGILGSYMVGASLASSENWRLMLGIGALPAFVFLIGIILSPASPRWLLSVGQEEKARQILRRIRATPEQVAAEVNDIKESLEQQESGFKELLGTFRPALTIVFILTIFQVFTGINAVVYYAPIIFDGLASHSSNSAIIADFSVGIALVVSTGASLFLVDKWGRRVLFLISLAGQILPMACLALFPHLLGLDIVCVFVYVFAFGVGLGPVFWLYVPEIFPLRARALGMGIITFSQYSMNFIFSLTFPDLLNAMGNNVFWIYSILSAIACIYIFYKVPETKGKSLEEIESFWIKGRAALKNKSDHSRVL</sequence>
<reference evidence="10" key="2">
    <citation type="submission" date="2020-09" db="EMBL/GenBank/DDBJ databases">
        <authorList>
            <person name="Sun Q."/>
            <person name="Zhou Y."/>
        </authorList>
    </citation>
    <scope>NUCLEOTIDE SEQUENCE</scope>
    <source>
        <strain evidence="10">CGMCC 1.15371</strain>
    </source>
</reference>
<dbReference type="InterPro" id="IPR003663">
    <property type="entry name" value="Sugar/inositol_transpt"/>
</dbReference>
<dbReference type="GO" id="GO:0022857">
    <property type="term" value="F:transmembrane transporter activity"/>
    <property type="evidence" value="ECO:0007669"/>
    <property type="project" value="InterPro"/>
</dbReference>
<feature type="transmembrane region" description="Helical" evidence="8">
    <location>
        <begin position="336"/>
        <end position="359"/>
    </location>
</feature>
<feature type="transmembrane region" description="Helical" evidence="8">
    <location>
        <begin position="165"/>
        <end position="185"/>
    </location>
</feature>
<protein>
    <submittedName>
        <fullName evidence="10">Putative metabolite transport protein YwtG</fullName>
    </submittedName>
</protein>
<feature type="transmembrane region" description="Helical" evidence="8">
    <location>
        <begin position="138"/>
        <end position="159"/>
    </location>
</feature>
<feature type="transmembrane region" description="Helical" evidence="8">
    <location>
        <begin position="371"/>
        <end position="391"/>
    </location>
</feature>
<evidence type="ECO:0000313" key="10">
    <source>
        <dbReference type="EMBL" id="GGE45691.1"/>
    </source>
</evidence>
<dbReference type="NCBIfam" id="TIGR00879">
    <property type="entry name" value="SP"/>
    <property type="match status" value="1"/>
</dbReference>
<organism evidence="10 11">
    <name type="scientific">Pullulanibacillus camelliae</name>
    <dbReference type="NCBI Taxonomy" id="1707096"/>
    <lineage>
        <taxon>Bacteria</taxon>
        <taxon>Bacillati</taxon>
        <taxon>Bacillota</taxon>
        <taxon>Bacilli</taxon>
        <taxon>Bacillales</taxon>
        <taxon>Sporolactobacillaceae</taxon>
        <taxon>Pullulanibacillus</taxon>
    </lineage>
</organism>
<dbReference type="PROSITE" id="PS00217">
    <property type="entry name" value="SUGAR_TRANSPORT_2"/>
    <property type="match status" value="1"/>
</dbReference>
<dbReference type="InterPro" id="IPR005829">
    <property type="entry name" value="Sugar_transporter_CS"/>
</dbReference>
<feature type="transmembrane region" description="Helical" evidence="8">
    <location>
        <begin position="311"/>
        <end position="330"/>
    </location>
</feature>
<proteinExistence type="inferred from homology"/>
<feature type="transmembrane region" description="Helical" evidence="8">
    <location>
        <begin position="79"/>
        <end position="102"/>
    </location>
</feature>
<evidence type="ECO:0000256" key="2">
    <source>
        <dbReference type="ARBA" id="ARBA00010992"/>
    </source>
</evidence>
<evidence type="ECO:0000313" key="11">
    <source>
        <dbReference type="Proteomes" id="UP000628775"/>
    </source>
</evidence>
<feature type="transmembrane region" description="Helical" evidence="8">
    <location>
        <begin position="108"/>
        <end position="126"/>
    </location>
</feature>
<evidence type="ECO:0000256" key="6">
    <source>
        <dbReference type="ARBA" id="ARBA00023136"/>
    </source>
</evidence>
<comment type="similarity">
    <text evidence="2 7">Belongs to the major facilitator superfamily. Sugar transporter (TC 2.A.1.1) family.</text>
</comment>
<comment type="subcellular location">
    <subcellularLocation>
        <location evidence="1">Cell membrane</location>
        <topology evidence="1">Multi-pass membrane protein</topology>
    </subcellularLocation>
</comment>
<dbReference type="InterPro" id="IPR050814">
    <property type="entry name" value="Myo-inositol_Transporter"/>
</dbReference>
<dbReference type="Pfam" id="PF00083">
    <property type="entry name" value="Sugar_tr"/>
    <property type="match status" value="1"/>
</dbReference>
<reference evidence="10" key="1">
    <citation type="journal article" date="2014" name="Int. J. Syst. Evol. Microbiol.">
        <title>Complete genome sequence of Corynebacterium casei LMG S-19264T (=DSM 44701T), isolated from a smear-ripened cheese.</title>
        <authorList>
            <consortium name="US DOE Joint Genome Institute (JGI-PGF)"/>
            <person name="Walter F."/>
            <person name="Albersmeier A."/>
            <person name="Kalinowski J."/>
            <person name="Ruckert C."/>
        </authorList>
    </citation>
    <scope>NUCLEOTIDE SEQUENCE</scope>
    <source>
        <strain evidence="10">CGMCC 1.15371</strain>
    </source>
</reference>
<gene>
    <name evidence="10" type="primary">ywtG</name>
    <name evidence="10" type="ORF">GCM10011391_25660</name>
</gene>
<comment type="caution">
    <text evidence="10">The sequence shown here is derived from an EMBL/GenBank/DDBJ whole genome shotgun (WGS) entry which is preliminary data.</text>
</comment>
<feature type="transmembrane region" description="Helical" evidence="8">
    <location>
        <begin position="9"/>
        <end position="26"/>
    </location>
</feature>
<dbReference type="InterPro" id="IPR036259">
    <property type="entry name" value="MFS_trans_sf"/>
</dbReference>
<evidence type="ECO:0000256" key="8">
    <source>
        <dbReference type="SAM" id="Phobius"/>
    </source>
</evidence>
<feature type="transmembrane region" description="Helical" evidence="8">
    <location>
        <begin position="403"/>
        <end position="419"/>
    </location>
</feature>
<evidence type="ECO:0000256" key="5">
    <source>
        <dbReference type="ARBA" id="ARBA00022989"/>
    </source>
</evidence>
<dbReference type="GO" id="GO:0005886">
    <property type="term" value="C:plasma membrane"/>
    <property type="evidence" value="ECO:0007669"/>
    <property type="project" value="UniProtKB-SubCell"/>
</dbReference>
<feature type="transmembrane region" description="Helical" evidence="8">
    <location>
        <begin position="283"/>
        <end position="304"/>
    </location>
</feature>
<evidence type="ECO:0000256" key="1">
    <source>
        <dbReference type="ARBA" id="ARBA00004651"/>
    </source>
</evidence>
<feature type="transmembrane region" description="Helical" evidence="8">
    <location>
        <begin position="46"/>
        <end position="67"/>
    </location>
</feature>
<dbReference type="PANTHER" id="PTHR48020:SF12">
    <property type="entry name" value="PROTON MYO-INOSITOL COTRANSPORTER"/>
    <property type="match status" value="1"/>
</dbReference>
<feature type="domain" description="Major facilitator superfamily (MFS) profile" evidence="9">
    <location>
        <begin position="13"/>
        <end position="425"/>
    </location>
</feature>
<keyword evidence="11" id="KW-1185">Reference proteome</keyword>
<dbReference type="PROSITE" id="PS50850">
    <property type="entry name" value="MFS"/>
    <property type="match status" value="1"/>
</dbReference>
<keyword evidence="3 7" id="KW-0813">Transport</keyword>
<evidence type="ECO:0000256" key="3">
    <source>
        <dbReference type="ARBA" id="ARBA00022448"/>
    </source>
</evidence>
<dbReference type="PANTHER" id="PTHR48020">
    <property type="entry name" value="PROTON MYO-INOSITOL COTRANSPORTER"/>
    <property type="match status" value="1"/>
</dbReference>
<dbReference type="PROSITE" id="PS00216">
    <property type="entry name" value="SUGAR_TRANSPORT_1"/>
    <property type="match status" value="1"/>
</dbReference>
<dbReference type="SUPFAM" id="SSF103473">
    <property type="entry name" value="MFS general substrate transporter"/>
    <property type="match status" value="1"/>
</dbReference>
<dbReference type="Proteomes" id="UP000628775">
    <property type="component" value="Unassembled WGS sequence"/>
</dbReference>
<dbReference type="EMBL" id="BMIR01000011">
    <property type="protein sequence ID" value="GGE45691.1"/>
    <property type="molecule type" value="Genomic_DNA"/>
</dbReference>
<keyword evidence="5 8" id="KW-1133">Transmembrane helix</keyword>
<keyword evidence="4 8" id="KW-0812">Transmembrane</keyword>
<dbReference type="InterPro" id="IPR005828">
    <property type="entry name" value="MFS_sugar_transport-like"/>
</dbReference>
<evidence type="ECO:0000256" key="7">
    <source>
        <dbReference type="RuleBase" id="RU003346"/>
    </source>
</evidence>
<evidence type="ECO:0000259" key="9">
    <source>
        <dbReference type="PROSITE" id="PS50850"/>
    </source>
</evidence>
<dbReference type="AlphaFoldDB" id="A0A8J2YIM2"/>
<dbReference type="PRINTS" id="PR00171">
    <property type="entry name" value="SUGRTRNSPORT"/>
</dbReference>
<feature type="transmembrane region" description="Helical" evidence="8">
    <location>
        <begin position="244"/>
        <end position="271"/>
    </location>
</feature>